<evidence type="ECO:0000256" key="1">
    <source>
        <dbReference type="ARBA" id="ARBA00009156"/>
    </source>
</evidence>
<evidence type="ECO:0000256" key="3">
    <source>
        <dbReference type="ARBA" id="ARBA00022777"/>
    </source>
</evidence>
<keyword evidence="2" id="KW-0808">Transferase</keyword>
<evidence type="ECO:0000313" key="6">
    <source>
        <dbReference type="EMBL" id="SFW25345.1"/>
    </source>
</evidence>
<dbReference type="Gene3D" id="3.30.420.40">
    <property type="match status" value="2"/>
</dbReference>
<name>A0A1K1MQJ5_9BACT</name>
<gene>
    <name evidence="6" type="ORF">SAMN05661012_00792</name>
    <name evidence="7" type="ORF">SR876_08215</name>
</gene>
<dbReference type="EMBL" id="CP140154">
    <property type="protein sequence ID" value="WQG91482.1"/>
    <property type="molecule type" value="Genomic_DNA"/>
</dbReference>
<evidence type="ECO:0000256" key="2">
    <source>
        <dbReference type="ARBA" id="ARBA00022679"/>
    </source>
</evidence>
<proteinExistence type="inferred from homology"/>
<dbReference type="Pfam" id="PF00370">
    <property type="entry name" value="FGGY_N"/>
    <property type="match status" value="1"/>
</dbReference>
<accession>A0A1K1MQJ5</accession>
<feature type="domain" description="Carbohydrate kinase FGGY C-terminal" evidence="5">
    <location>
        <begin position="264"/>
        <end position="455"/>
    </location>
</feature>
<dbReference type="RefSeq" id="WP_072357299.1">
    <property type="nucleotide sequence ID" value="NZ_CP139972.1"/>
</dbReference>
<keyword evidence="3 6" id="KW-0418">Kinase</keyword>
<keyword evidence="9" id="KW-1185">Reference proteome</keyword>
<dbReference type="AlphaFoldDB" id="A0A1K1MQJ5"/>
<dbReference type="Proteomes" id="UP000183788">
    <property type="component" value="Unassembled WGS sequence"/>
</dbReference>
<evidence type="ECO:0000313" key="9">
    <source>
        <dbReference type="Proteomes" id="UP001326715"/>
    </source>
</evidence>
<sequence>MNCIAILDIGKTNKKLFLINEQYHIVYERGVSFPETKDEDGDNCEDIRLLTRWVKDSLIELTTQPAFHVKAMNFSTYGASFVYLNEKGEVIAPLYNYLKSYPTTLQDDFNNKYGGQLQICSETASPALGSLNAGLQLYRIKEEQPELYKQIRYALHLPQYVSYLISGKFMTDITSIGCHTMLWDFANQQYHHWVKEEGLLEKLPAIFPGDEVVKCRGNGLEEGSNNDGSNSPHGVSTTAPDYLVGAGLHDSSAALIPYLESFREPFILISTGTWCITLNPFNTQTLTPEELEQDCLCYLTYQGRPVKAARLFAGNEHEQQVRRLSEYYQTPVNYYQQIAFDPAIFAQLQATAVKEAPLSGKDLLRASRFAHRSLSDFTSYEIAYHQLIMDLMEQQQHSTALVTTGTAVRRIFVDGGFGKNPVYMHMLAAAFPQMEVFAASVAQATAIGAALAIHRHWNTQALPGDLVQMRHYAMNRELAYR</sequence>
<dbReference type="GO" id="GO:0016301">
    <property type="term" value="F:kinase activity"/>
    <property type="evidence" value="ECO:0007669"/>
    <property type="project" value="UniProtKB-KW"/>
</dbReference>
<dbReference type="STRING" id="1004.SAMN05661012_00792"/>
<dbReference type="CDD" id="cd07772">
    <property type="entry name" value="ASKHA_NBD_FGGY_NaCK-like"/>
    <property type="match status" value="1"/>
</dbReference>
<reference evidence="7 9" key="2">
    <citation type="submission" date="2023-11" db="EMBL/GenBank/DDBJ databases">
        <title>MicrobeMod: A computational toolkit for identifying prokaryotic methylation and restriction-modification with nanopore sequencing.</title>
        <authorList>
            <person name="Crits-Christoph A."/>
            <person name="Kang S.C."/>
            <person name="Lee H."/>
            <person name="Ostrov N."/>
        </authorList>
    </citation>
    <scope>NUCLEOTIDE SEQUENCE [LARGE SCALE GENOMIC DNA]</scope>
    <source>
        <strain evidence="7 9">ATCC 23090</strain>
    </source>
</reference>
<protein>
    <submittedName>
        <fullName evidence="7">FGGY family carbohydrate kinase</fullName>
    </submittedName>
    <submittedName>
        <fullName evidence="6">Sugar (Pentulose or hexulose) kinase</fullName>
    </submittedName>
</protein>
<dbReference type="GO" id="GO:0005975">
    <property type="term" value="P:carbohydrate metabolic process"/>
    <property type="evidence" value="ECO:0007669"/>
    <property type="project" value="InterPro"/>
</dbReference>
<evidence type="ECO:0000259" key="4">
    <source>
        <dbReference type="Pfam" id="PF00370"/>
    </source>
</evidence>
<dbReference type="Pfam" id="PF21546">
    <property type="entry name" value="FGGY_C_2"/>
    <property type="match status" value="1"/>
</dbReference>
<comment type="similarity">
    <text evidence="1">Belongs to the FGGY kinase family.</text>
</comment>
<dbReference type="InterPro" id="IPR050406">
    <property type="entry name" value="FGGY_Carb_Kinase"/>
</dbReference>
<dbReference type="EMBL" id="FPIZ01000002">
    <property type="protein sequence ID" value="SFW25345.1"/>
    <property type="molecule type" value="Genomic_DNA"/>
</dbReference>
<evidence type="ECO:0000259" key="5">
    <source>
        <dbReference type="Pfam" id="PF21546"/>
    </source>
</evidence>
<organism evidence="6 8">
    <name type="scientific">Chitinophaga sancti</name>
    <dbReference type="NCBI Taxonomy" id="1004"/>
    <lineage>
        <taxon>Bacteria</taxon>
        <taxon>Pseudomonadati</taxon>
        <taxon>Bacteroidota</taxon>
        <taxon>Chitinophagia</taxon>
        <taxon>Chitinophagales</taxon>
        <taxon>Chitinophagaceae</taxon>
        <taxon>Chitinophaga</taxon>
    </lineage>
</organism>
<evidence type="ECO:0000313" key="7">
    <source>
        <dbReference type="EMBL" id="WQG91482.1"/>
    </source>
</evidence>
<dbReference type="OrthoDB" id="9786272at2"/>
<dbReference type="PANTHER" id="PTHR43095">
    <property type="entry name" value="SUGAR KINASE"/>
    <property type="match status" value="1"/>
</dbReference>
<reference evidence="6 8" key="1">
    <citation type="submission" date="2016-11" db="EMBL/GenBank/DDBJ databases">
        <authorList>
            <person name="Jaros S."/>
            <person name="Januszkiewicz K."/>
            <person name="Wedrychowicz H."/>
        </authorList>
    </citation>
    <scope>NUCLEOTIDE SEQUENCE [LARGE SCALE GENOMIC DNA]</scope>
    <source>
        <strain evidence="6 8">DSM 784</strain>
    </source>
</reference>
<dbReference type="InterPro" id="IPR018484">
    <property type="entry name" value="FGGY_N"/>
</dbReference>
<dbReference type="Proteomes" id="UP001326715">
    <property type="component" value="Chromosome"/>
</dbReference>
<dbReference type="InterPro" id="IPR043129">
    <property type="entry name" value="ATPase_NBD"/>
</dbReference>
<feature type="domain" description="Carbohydrate kinase FGGY N-terminal" evidence="4">
    <location>
        <begin position="4"/>
        <end position="194"/>
    </location>
</feature>
<evidence type="ECO:0000313" key="8">
    <source>
        <dbReference type="Proteomes" id="UP000183788"/>
    </source>
</evidence>
<dbReference type="InterPro" id="IPR049382">
    <property type="entry name" value="FGGY_C_2"/>
</dbReference>
<dbReference type="SUPFAM" id="SSF53067">
    <property type="entry name" value="Actin-like ATPase domain"/>
    <property type="match status" value="2"/>
</dbReference>